<evidence type="ECO:0000259" key="2">
    <source>
        <dbReference type="SMART" id="SM00646"/>
    </source>
</evidence>
<dbReference type="PANTHER" id="PTHR30404:SF0">
    <property type="entry name" value="N-ACETYLMURAMOYL-L-ALANINE AMIDASE AMIC"/>
    <property type="match status" value="1"/>
</dbReference>
<dbReference type="Pfam" id="PF01520">
    <property type="entry name" value="Amidase_3"/>
    <property type="match status" value="1"/>
</dbReference>
<dbReference type="PANTHER" id="PTHR30404">
    <property type="entry name" value="N-ACETYLMURAMOYL-L-ALANINE AMIDASE"/>
    <property type="match status" value="1"/>
</dbReference>
<dbReference type="InterPro" id="IPR050695">
    <property type="entry name" value="N-acetylmuramoyl_amidase_3"/>
</dbReference>
<dbReference type="GO" id="GO:0009253">
    <property type="term" value="P:peptidoglycan catabolic process"/>
    <property type="evidence" value="ECO:0007669"/>
    <property type="project" value="InterPro"/>
</dbReference>
<sequence>MRLFSLLLVLFSLSLFAFSDSDVLRHAVALEKSSTSSGQSRAYDDYKKLYIKALMHNNNWLRLESLKGIIRTGKRLHIDVSNYKKELAKSSHTKRERKSSHTLQSIRWKNGNLELTFNKKLRNNQVNYYKKYDSVRKMYQYIFNINAFMTMRSKTFRKNGINRIKISKYTPHMLHLVIENSSPLSVHFSKKLAKIIVRISSNKIVHNRVQYKHRMKSSRINRNKIIVIDPGHGGKDPGAIGYKGYKEKNVVLAIGKYLRTILKARGYKVYMTRSSDYFVKLRNRTQFANKKHADIFISIHANAVGKQDIRKTYGLETYYLSKSRSNRAKRVAAIENSSDLVDMNYYAKESFLNTLNSHNIIAANKLAIDLQRSILASLKSRYRYIKDDGVREGPFWVLVGAQMPAVLIETGFITNPREAKRLVNKTYEKRLAKGIADGVERYFINCRKRGY</sequence>
<dbReference type="AlphaFoldDB" id="A0A1W1CKT6"/>
<feature type="domain" description="MurNAc-LAA" evidence="2">
    <location>
        <begin position="285"/>
        <end position="440"/>
    </location>
</feature>
<dbReference type="GO" id="GO:0030288">
    <property type="term" value="C:outer membrane-bounded periplasmic space"/>
    <property type="evidence" value="ECO:0007669"/>
    <property type="project" value="TreeGrafter"/>
</dbReference>
<name>A0A1W1CKT6_9ZZZZ</name>
<dbReference type="GO" id="GO:0008745">
    <property type="term" value="F:N-acetylmuramoyl-L-alanine amidase activity"/>
    <property type="evidence" value="ECO:0007669"/>
    <property type="project" value="UniProtKB-EC"/>
</dbReference>
<reference evidence="3" key="1">
    <citation type="submission" date="2016-10" db="EMBL/GenBank/DDBJ databases">
        <authorList>
            <person name="de Groot N.N."/>
        </authorList>
    </citation>
    <scope>NUCLEOTIDE SEQUENCE</scope>
</reference>
<dbReference type="CDD" id="cd02696">
    <property type="entry name" value="MurNAc-LAA"/>
    <property type="match status" value="1"/>
</dbReference>
<accession>A0A1W1CKT6</accession>
<protein>
    <submittedName>
        <fullName evidence="3">N-acetylmuramoyl-L-alanine amidase</fullName>
        <ecNumber evidence="3">3.5.1.28</ecNumber>
    </submittedName>
</protein>
<dbReference type="SMART" id="SM00646">
    <property type="entry name" value="Ami_3"/>
    <property type="match status" value="1"/>
</dbReference>
<evidence type="ECO:0000313" key="3">
    <source>
        <dbReference type="EMBL" id="SFV66323.1"/>
    </source>
</evidence>
<dbReference type="InterPro" id="IPR002508">
    <property type="entry name" value="MurNAc-LAA_cat"/>
</dbReference>
<gene>
    <name evidence="3" type="ORF">MNB_SM-5-1053</name>
</gene>
<keyword evidence="1 3" id="KW-0378">Hydrolase</keyword>
<organism evidence="3">
    <name type="scientific">hydrothermal vent metagenome</name>
    <dbReference type="NCBI Taxonomy" id="652676"/>
    <lineage>
        <taxon>unclassified sequences</taxon>
        <taxon>metagenomes</taxon>
        <taxon>ecological metagenomes</taxon>
    </lineage>
</organism>
<dbReference type="Gene3D" id="3.40.630.40">
    <property type="entry name" value="Zn-dependent exopeptidases"/>
    <property type="match status" value="1"/>
</dbReference>
<dbReference type="EMBL" id="FPHH01000091">
    <property type="protein sequence ID" value="SFV66323.1"/>
    <property type="molecule type" value="Genomic_DNA"/>
</dbReference>
<dbReference type="SUPFAM" id="SSF53187">
    <property type="entry name" value="Zn-dependent exopeptidases"/>
    <property type="match status" value="1"/>
</dbReference>
<dbReference type="EC" id="3.5.1.28" evidence="3"/>
<proteinExistence type="predicted"/>
<dbReference type="FunFam" id="3.40.630.40:FF:000005">
    <property type="entry name" value="N-acetylmuramoyl-L-alanine amidase (AmiA)"/>
    <property type="match status" value="1"/>
</dbReference>
<evidence type="ECO:0000256" key="1">
    <source>
        <dbReference type="ARBA" id="ARBA00022801"/>
    </source>
</evidence>